<keyword evidence="8 10" id="KW-0472">Membrane</keyword>
<keyword evidence="11" id="KW-0012">Acyltransferase</keyword>
<evidence type="ECO:0000256" key="4">
    <source>
        <dbReference type="ARBA" id="ARBA00022692"/>
    </source>
</evidence>
<feature type="transmembrane region" description="Helical" evidence="10">
    <location>
        <begin position="161"/>
        <end position="179"/>
    </location>
</feature>
<evidence type="ECO:0000256" key="9">
    <source>
        <dbReference type="ARBA" id="ARBA00023160"/>
    </source>
</evidence>
<dbReference type="GO" id="GO:0030148">
    <property type="term" value="P:sphingolipid biosynthetic process"/>
    <property type="evidence" value="ECO:0007669"/>
    <property type="project" value="TreeGrafter"/>
</dbReference>
<keyword evidence="3 10" id="KW-0808">Transferase</keyword>
<gene>
    <name evidence="11" type="ORF">FisN_19Hh182</name>
</gene>
<comment type="subcellular location">
    <subcellularLocation>
        <location evidence="1">Membrane</location>
        <topology evidence="1">Multi-pass membrane protein</topology>
    </subcellularLocation>
</comment>
<keyword evidence="6 10" id="KW-1133">Transmembrane helix</keyword>
<dbReference type="Proteomes" id="UP000198406">
    <property type="component" value="Unassembled WGS sequence"/>
</dbReference>
<dbReference type="AlphaFoldDB" id="A0A1Z5JZY4"/>
<feature type="transmembrane region" description="Helical" evidence="10">
    <location>
        <begin position="51"/>
        <end position="71"/>
    </location>
</feature>
<dbReference type="GO" id="GO:0034626">
    <property type="term" value="P:fatty acid elongation, polyunsaturated fatty acid"/>
    <property type="evidence" value="ECO:0007669"/>
    <property type="project" value="TreeGrafter"/>
</dbReference>
<comment type="catalytic activity">
    <reaction evidence="10">
        <text>an acyl-CoA + malonyl-CoA + H(+) = a 3-oxoacyl-CoA + CO2 + CoA</text>
        <dbReference type="Rhea" id="RHEA:50252"/>
        <dbReference type="ChEBI" id="CHEBI:15378"/>
        <dbReference type="ChEBI" id="CHEBI:16526"/>
        <dbReference type="ChEBI" id="CHEBI:57287"/>
        <dbReference type="ChEBI" id="CHEBI:57384"/>
        <dbReference type="ChEBI" id="CHEBI:58342"/>
        <dbReference type="ChEBI" id="CHEBI:90726"/>
    </reaction>
    <physiologicalReaction direction="left-to-right" evidence="10">
        <dbReference type="Rhea" id="RHEA:50253"/>
    </physiologicalReaction>
</comment>
<dbReference type="OrthoDB" id="434092at2759"/>
<dbReference type="Pfam" id="PF01151">
    <property type="entry name" value="ELO"/>
    <property type="match status" value="1"/>
</dbReference>
<keyword evidence="4 10" id="KW-0812">Transmembrane</keyword>
<keyword evidence="7 10" id="KW-0443">Lipid metabolism</keyword>
<dbReference type="EC" id="2.3.1.-" evidence="10"/>
<dbReference type="GO" id="GO:0042761">
    <property type="term" value="P:very long-chain fatty acid biosynthetic process"/>
    <property type="evidence" value="ECO:0007669"/>
    <property type="project" value="TreeGrafter"/>
</dbReference>
<dbReference type="PANTHER" id="PTHR11157:SF17">
    <property type="entry name" value="ELONGATION OF VERY LONG CHAIN FATTY ACIDS PROTEIN 6"/>
    <property type="match status" value="1"/>
</dbReference>
<evidence type="ECO:0000313" key="11">
    <source>
        <dbReference type="EMBL" id="GAX19603.1"/>
    </source>
</evidence>
<sequence>MAVDPCLAVNGDNLEYREFSCLYPQVEHLYTSFEKFYDPIPLLNWMKGQPGIPVAACIIYAVSIYYGQAYFAKRDRWNWRNTLAVWNLFLSVFSFVGMLRTAPHLFHNLTHLSFRDNMCLDPRTTYGSGSTGLWVQLFILSKFPELIDTFFIVIHKKPLIFLHWYHHITVLLYCWHSYVTTSPTGIIFTAMNYTVHATMYGYYFLMALRMKPKWFNPMVITAMQISQMVVGVATTIVSYYYFLTDAECALDRGNNIAAFLMYGSYLFLFCQFFFSRYFSLKSSPVKKKTV</sequence>
<evidence type="ECO:0000313" key="12">
    <source>
        <dbReference type="Proteomes" id="UP000198406"/>
    </source>
</evidence>
<dbReference type="FunCoup" id="A0A1Z5JZY4">
    <property type="interactions" value="44"/>
</dbReference>
<evidence type="ECO:0000256" key="5">
    <source>
        <dbReference type="ARBA" id="ARBA00022832"/>
    </source>
</evidence>
<name>A0A1Z5JZY4_FISSO</name>
<feature type="transmembrane region" description="Helical" evidence="10">
    <location>
        <begin position="185"/>
        <end position="205"/>
    </location>
</feature>
<keyword evidence="12" id="KW-1185">Reference proteome</keyword>
<evidence type="ECO:0000256" key="8">
    <source>
        <dbReference type="ARBA" id="ARBA00023136"/>
    </source>
</evidence>
<evidence type="ECO:0000256" key="1">
    <source>
        <dbReference type="ARBA" id="ARBA00004141"/>
    </source>
</evidence>
<dbReference type="GO" id="GO:0005789">
    <property type="term" value="C:endoplasmic reticulum membrane"/>
    <property type="evidence" value="ECO:0007669"/>
    <property type="project" value="TreeGrafter"/>
</dbReference>
<protein>
    <recommendedName>
        <fullName evidence="10">Elongation of fatty acids protein</fullName>
        <ecNumber evidence="10">2.3.1.-</ecNumber>
    </recommendedName>
</protein>
<evidence type="ECO:0000256" key="10">
    <source>
        <dbReference type="RuleBase" id="RU361115"/>
    </source>
</evidence>
<evidence type="ECO:0000256" key="6">
    <source>
        <dbReference type="ARBA" id="ARBA00022989"/>
    </source>
</evidence>
<dbReference type="PROSITE" id="PS01188">
    <property type="entry name" value="ELO"/>
    <property type="match status" value="1"/>
</dbReference>
<accession>A0A1Z5JZY4</accession>
<keyword evidence="9 10" id="KW-0275">Fatty acid biosynthesis</keyword>
<proteinExistence type="inferred from homology"/>
<comment type="similarity">
    <text evidence="10">Belongs to the ELO family.</text>
</comment>
<dbReference type="PANTHER" id="PTHR11157">
    <property type="entry name" value="FATTY ACID ACYL TRANSFERASE-RELATED"/>
    <property type="match status" value="1"/>
</dbReference>
<dbReference type="InterPro" id="IPR002076">
    <property type="entry name" value="ELO_fam"/>
</dbReference>
<evidence type="ECO:0000256" key="2">
    <source>
        <dbReference type="ARBA" id="ARBA00022516"/>
    </source>
</evidence>
<dbReference type="EMBL" id="BDSP01000137">
    <property type="protein sequence ID" value="GAX19603.1"/>
    <property type="molecule type" value="Genomic_DNA"/>
</dbReference>
<dbReference type="InParanoid" id="A0A1Z5JZY4"/>
<evidence type="ECO:0000256" key="3">
    <source>
        <dbReference type="ARBA" id="ARBA00022679"/>
    </source>
</evidence>
<dbReference type="InterPro" id="IPR030457">
    <property type="entry name" value="ELO_CS"/>
</dbReference>
<dbReference type="GO" id="GO:0019367">
    <property type="term" value="P:fatty acid elongation, saturated fatty acid"/>
    <property type="evidence" value="ECO:0007669"/>
    <property type="project" value="TreeGrafter"/>
</dbReference>
<dbReference type="GO" id="GO:0034625">
    <property type="term" value="P:fatty acid elongation, monounsaturated fatty acid"/>
    <property type="evidence" value="ECO:0007669"/>
    <property type="project" value="TreeGrafter"/>
</dbReference>
<organism evidence="11 12">
    <name type="scientific">Fistulifera solaris</name>
    <name type="common">Oleaginous diatom</name>
    <dbReference type="NCBI Taxonomy" id="1519565"/>
    <lineage>
        <taxon>Eukaryota</taxon>
        <taxon>Sar</taxon>
        <taxon>Stramenopiles</taxon>
        <taxon>Ochrophyta</taxon>
        <taxon>Bacillariophyta</taxon>
        <taxon>Bacillariophyceae</taxon>
        <taxon>Bacillariophycidae</taxon>
        <taxon>Naviculales</taxon>
        <taxon>Naviculaceae</taxon>
        <taxon>Fistulifera</taxon>
    </lineage>
</organism>
<evidence type="ECO:0000256" key="7">
    <source>
        <dbReference type="ARBA" id="ARBA00023098"/>
    </source>
</evidence>
<feature type="transmembrane region" description="Helical" evidence="10">
    <location>
        <begin position="225"/>
        <end position="243"/>
    </location>
</feature>
<keyword evidence="5 10" id="KW-0276">Fatty acid metabolism</keyword>
<reference evidence="11 12" key="1">
    <citation type="journal article" date="2015" name="Plant Cell">
        <title>Oil accumulation by the oleaginous diatom Fistulifera solaris as revealed by the genome and transcriptome.</title>
        <authorList>
            <person name="Tanaka T."/>
            <person name="Maeda Y."/>
            <person name="Veluchamy A."/>
            <person name="Tanaka M."/>
            <person name="Abida H."/>
            <person name="Marechal E."/>
            <person name="Bowler C."/>
            <person name="Muto M."/>
            <person name="Sunaga Y."/>
            <person name="Tanaka M."/>
            <person name="Yoshino T."/>
            <person name="Taniguchi T."/>
            <person name="Fukuda Y."/>
            <person name="Nemoto M."/>
            <person name="Matsumoto M."/>
            <person name="Wong P.S."/>
            <person name="Aburatani S."/>
            <person name="Fujibuchi W."/>
        </authorList>
    </citation>
    <scope>NUCLEOTIDE SEQUENCE [LARGE SCALE GENOMIC DNA]</scope>
    <source>
        <strain evidence="11 12">JPCC DA0580</strain>
    </source>
</reference>
<comment type="caution">
    <text evidence="11">The sequence shown here is derived from an EMBL/GenBank/DDBJ whole genome shotgun (WGS) entry which is preliminary data.</text>
</comment>
<feature type="transmembrane region" description="Helical" evidence="10">
    <location>
        <begin position="83"/>
        <end position="102"/>
    </location>
</feature>
<feature type="transmembrane region" description="Helical" evidence="10">
    <location>
        <begin position="255"/>
        <end position="278"/>
    </location>
</feature>
<feature type="transmembrane region" description="Helical" evidence="10">
    <location>
        <begin position="133"/>
        <end position="154"/>
    </location>
</feature>
<dbReference type="GO" id="GO:0009922">
    <property type="term" value="F:fatty acid elongase activity"/>
    <property type="evidence" value="ECO:0007669"/>
    <property type="project" value="InterPro"/>
</dbReference>
<keyword evidence="2 10" id="KW-0444">Lipid biosynthesis</keyword>